<name>A0A436ZTX6_ARTFL</name>
<dbReference type="GeneID" id="93588937"/>
<evidence type="ECO:0000313" key="2">
    <source>
        <dbReference type="Proteomes" id="UP000283090"/>
    </source>
</evidence>
<accession>A0A436ZTX6</accession>
<protein>
    <submittedName>
        <fullName evidence="1">Uncharacterized protein</fullName>
    </submittedName>
</protein>
<proteinExistence type="predicted"/>
<sequence>MSESESPYTLDPFDNFRAINGHQTLLLDDKLYITPGFARVYVSPGVNRTASNLSLDPRDRSFKFLLLGPN</sequence>
<reference evidence="1 2" key="1">
    <citation type="submission" date="2019-01" db="EMBL/GenBank/DDBJ databases">
        <title>Intercellular communication is required for trap formation in the nematode-trapping fungus Duddingtonia flagrans.</title>
        <authorList>
            <person name="Youssar L."/>
            <person name="Wernet V."/>
            <person name="Hensel N."/>
            <person name="Hildebrandt H.-G."/>
            <person name="Fischer R."/>
        </authorList>
    </citation>
    <scope>NUCLEOTIDE SEQUENCE [LARGE SCALE GENOMIC DNA]</scope>
    <source>
        <strain evidence="1 2">CBS H-5679</strain>
    </source>
</reference>
<dbReference type="EMBL" id="SAEB01000009">
    <property type="protein sequence ID" value="RVD82193.1"/>
    <property type="molecule type" value="Genomic_DNA"/>
</dbReference>
<comment type="caution">
    <text evidence="1">The sequence shown here is derived from an EMBL/GenBank/DDBJ whole genome shotgun (WGS) entry which is preliminary data.</text>
</comment>
<dbReference type="AlphaFoldDB" id="A0A436ZTX6"/>
<dbReference type="VEuPathDB" id="FungiDB:DFL_006626"/>
<gene>
    <name evidence="1" type="ORF">DFL_006626</name>
</gene>
<evidence type="ECO:0000313" key="1">
    <source>
        <dbReference type="EMBL" id="RVD82193.1"/>
    </source>
</evidence>
<keyword evidence="2" id="KW-1185">Reference proteome</keyword>
<dbReference type="RefSeq" id="XP_067487737.1">
    <property type="nucleotide sequence ID" value="XM_067636085.1"/>
</dbReference>
<organism evidence="1 2">
    <name type="scientific">Arthrobotrys flagrans</name>
    <name type="common">Nematode-trapping fungus</name>
    <name type="synonym">Trichothecium flagrans</name>
    <dbReference type="NCBI Taxonomy" id="97331"/>
    <lineage>
        <taxon>Eukaryota</taxon>
        <taxon>Fungi</taxon>
        <taxon>Dikarya</taxon>
        <taxon>Ascomycota</taxon>
        <taxon>Pezizomycotina</taxon>
        <taxon>Orbiliomycetes</taxon>
        <taxon>Orbiliales</taxon>
        <taxon>Orbiliaceae</taxon>
        <taxon>Arthrobotrys</taxon>
    </lineage>
</organism>
<dbReference type="Proteomes" id="UP000283090">
    <property type="component" value="Unassembled WGS sequence"/>
</dbReference>